<dbReference type="EMBL" id="JAULSV010000006">
    <property type="protein sequence ID" value="KAK0641546.1"/>
    <property type="molecule type" value="Genomic_DNA"/>
</dbReference>
<proteinExistence type="predicted"/>
<feature type="region of interest" description="Disordered" evidence="1">
    <location>
        <begin position="57"/>
        <end position="129"/>
    </location>
</feature>
<dbReference type="AlphaFoldDB" id="A0AA39XXU1"/>
<comment type="caution">
    <text evidence="2">The sequence shown here is derived from an EMBL/GenBank/DDBJ whole genome shotgun (WGS) entry which is preliminary data.</text>
</comment>
<protein>
    <submittedName>
        <fullName evidence="2">Uncharacterized protein</fullName>
    </submittedName>
</protein>
<keyword evidence="3" id="KW-1185">Reference proteome</keyword>
<feature type="compositionally biased region" description="Basic and acidic residues" evidence="1">
    <location>
        <begin position="120"/>
        <end position="129"/>
    </location>
</feature>
<evidence type="ECO:0000313" key="2">
    <source>
        <dbReference type="EMBL" id="KAK0641546.1"/>
    </source>
</evidence>
<reference evidence="2" key="1">
    <citation type="submission" date="2023-06" db="EMBL/GenBank/DDBJ databases">
        <title>Genome-scale phylogeny and comparative genomics of the fungal order Sordariales.</title>
        <authorList>
            <consortium name="Lawrence Berkeley National Laboratory"/>
            <person name="Hensen N."/>
            <person name="Bonometti L."/>
            <person name="Westerberg I."/>
            <person name="Brannstrom I.O."/>
            <person name="Guillou S."/>
            <person name="Cros-Aarteil S."/>
            <person name="Calhoun S."/>
            <person name="Haridas S."/>
            <person name="Kuo A."/>
            <person name="Mondo S."/>
            <person name="Pangilinan J."/>
            <person name="Riley R."/>
            <person name="Labutti K."/>
            <person name="Andreopoulos B."/>
            <person name="Lipzen A."/>
            <person name="Chen C."/>
            <person name="Yanf M."/>
            <person name="Daum C."/>
            <person name="Ng V."/>
            <person name="Clum A."/>
            <person name="Steindorff A."/>
            <person name="Ohm R."/>
            <person name="Martin F."/>
            <person name="Silar P."/>
            <person name="Natvig D."/>
            <person name="Lalanne C."/>
            <person name="Gautier V."/>
            <person name="Ament-Velasquez S.L."/>
            <person name="Kruys A."/>
            <person name="Hutchinson M.I."/>
            <person name="Powell A.J."/>
            <person name="Barry K."/>
            <person name="Miller A.N."/>
            <person name="Grigoriev I.V."/>
            <person name="Debuchy R."/>
            <person name="Gladieux P."/>
            <person name="Thoren M.H."/>
            <person name="Johannesson H."/>
        </authorList>
    </citation>
    <scope>NUCLEOTIDE SEQUENCE</scope>
    <source>
        <strain evidence="2">SMH2532-1</strain>
    </source>
</reference>
<gene>
    <name evidence="2" type="ORF">B0T16DRAFT_420034</name>
</gene>
<dbReference type="Proteomes" id="UP001174936">
    <property type="component" value="Unassembled WGS sequence"/>
</dbReference>
<evidence type="ECO:0000256" key="1">
    <source>
        <dbReference type="SAM" id="MobiDB-lite"/>
    </source>
</evidence>
<sequence>MEAGRRQSDLRSIAAAPVRGMRGWPPEFPKSDKGLAHLVSDSGVATYRAIPAWPCSKPSRAVRQATPSHPAALSGRASRKTDLPRLLPRPRKSLFSRLRNQSSPSASGAIPLPPSSSDSNRAREQQRGWEHLRRAQLRGVCSIDRNTYPVRSSRPPHLSHHILVLIRYRRCRGHSSCNSATLHRKKATTASRAKKWRADLYPVTPHPAYVTEHSLHISPGYLDRTICI</sequence>
<name>A0AA39XXU1_9PEZI</name>
<organism evidence="2 3">
    <name type="scientific">Cercophora newfieldiana</name>
    <dbReference type="NCBI Taxonomy" id="92897"/>
    <lineage>
        <taxon>Eukaryota</taxon>
        <taxon>Fungi</taxon>
        <taxon>Dikarya</taxon>
        <taxon>Ascomycota</taxon>
        <taxon>Pezizomycotina</taxon>
        <taxon>Sordariomycetes</taxon>
        <taxon>Sordariomycetidae</taxon>
        <taxon>Sordariales</taxon>
        <taxon>Lasiosphaeriaceae</taxon>
        <taxon>Cercophora</taxon>
    </lineage>
</organism>
<accession>A0AA39XXU1</accession>
<evidence type="ECO:0000313" key="3">
    <source>
        <dbReference type="Proteomes" id="UP001174936"/>
    </source>
</evidence>